<feature type="non-terminal residue" evidence="1">
    <location>
        <position position="43"/>
    </location>
</feature>
<protein>
    <submittedName>
        <fullName evidence="1">Solute carrier family 28 (Sodium-coupled nucleoside transporter), member 2</fullName>
    </submittedName>
</protein>
<name>A0A1A7XC39_9TELE</name>
<dbReference type="EMBL" id="HADW01013989">
    <property type="protein sequence ID" value="SBP15389.1"/>
    <property type="molecule type" value="Transcribed_RNA"/>
</dbReference>
<evidence type="ECO:0000313" key="1">
    <source>
        <dbReference type="EMBL" id="SBP15389.1"/>
    </source>
</evidence>
<sequence length="43" mass="4659">TPVGNGQIWCKMGGSHHLHFDRVTRLDMPRQSINGKRGGAEGG</sequence>
<feature type="non-terminal residue" evidence="1">
    <location>
        <position position="1"/>
    </location>
</feature>
<proteinExistence type="predicted"/>
<organism evidence="1">
    <name type="scientific">Iconisemion striatum</name>
    <dbReference type="NCBI Taxonomy" id="60296"/>
    <lineage>
        <taxon>Eukaryota</taxon>
        <taxon>Metazoa</taxon>
        <taxon>Chordata</taxon>
        <taxon>Craniata</taxon>
        <taxon>Vertebrata</taxon>
        <taxon>Euteleostomi</taxon>
        <taxon>Actinopterygii</taxon>
        <taxon>Neopterygii</taxon>
        <taxon>Teleostei</taxon>
        <taxon>Neoteleostei</taxon>
        <taxon>Acanthomorphata</taxon>
        <taxon>Ovalentaria</taxon>
        <taxon>Atherinomorphae</taxon>
        <taxon>Cyprinodontiformes</taxon>
        <taxon>Nothobranchiidae</taxon>
        <taxon>Iconisemion</taxon>
    </lineage>
</organism>
<dbReference type="AlphaFoldDB" id="A0A1A7XC39"/>
<gene>
    <name evidence="1" type="primary">SLC28A2</name>
</gene>
<accession>A0A1A7XC39</accession>
<reference evidence="1" key="1">
    <citation type="submission" date="2016-05" db="EMBL/GenBank/DDBJ databases">
        <authorList>
            <person name="Lavstsen T."/>
            <person name="Jespersen J.S."/>
        </authorList>
    </citation>
    <scope>NUCLEOTIDE SEQUENCE</scope>
    <source>
        <tissue evidence="1">Brain</tissue>
    </source>
</reference>
<reference evidence="1" key="2">
    <citation type="submission" date="2016-06" db="EMBL/GenBank/DDBJ databases">
        <title>The genome of a short-lived fish provides insights into sex chromosome evolution and the genetic control of aging.</title>
        <authorList>
            <person name="Reichwald K."/>
            <person name="Felder M."/>
            <person name="Petzold A."/>
            <person name="Koch P."/>
            <person name="Groth M."/>
            <person name="Platzer M."/>
        </authorList>
    </citation>
    <scope>NUCLEOTIDE SEQUENCE</scope>
    <source>
        <tissue evidence="1">Brain</tissue>
    </source>
</reference>